<evidence type="ECO:0000256" key="8">
    <source>
        <dbReference type="ARBA" id="ARBA00023054"/>
    </source>
</evidence>
<proteinExistence type="inferred from homology"/>
<evidence type="ECO:0000256" key="11">
    <source>
        <dbReference type="ARBA" id="ARBA00023242"/>
    </source>
</evidence>
<keyword evidence="11" id="KW-0539">Nucleus</keyword>
<comment type="caution">
    <text evidence="15">The sequence shown here is derived from an EMBL/GenBank/DDBJ whole genome shotgun (WGS) entry which is preliminary data.</text>
</comment>
<reference evidence="16" key="1">
    <citation type="journal article" date="2017" name="Nat. Microbiol.">
        <title>Global analysis of biosynthetic gene clusters reveals vast potential of secondary metabolite production in Penicillium species.</title>
        <authorList>
            <person name="Nielsen J.C."/>
            <person name="Grijseels S."/>
            <person name="Prigent S."/>
            <person name="Ji B."/>
            <person name="Dainat J."/>
            <person name="Nielsen K.F."/>
            <person name="Frisvad J.C."/>
            <person name="Workman M."/>
            <person name="Nielsen J."/>
        </authorList>
    </citation>
    <scope>NUCLEOTIDE SEQUENCE [LARGE SCALE GENOMIC DNA]</scope>
    <source>
        <strain evidence="16">IBT 24891</strain>
    </source>
</reference>
<evidence type="ECO:0000256" key="2">
    <source>
        <dbReference type="ARBA" id="ARBA00004286"/>
    </source>
</evidence>
<dbReference type="GO" id="GO:0005634">
    <property type="term" value="C:nucleus"/>
    <property type="evidence" value="ECO:0007669"/>
    <property type="project" value="UniProtKB-SubCell"/>
</dbReference>
<dbReference type="SUPFAM" id="SSF52540">
    <property type="entry name" value="P-loop containing nucleoside triphosphate hydrolases"/>
    <property type="match status" value="2"/>
</dbReference>
<dbReference type="PANTHER" id="PTHR19306:SF6">
    <property type="entry name" value="STRUCTURAL MAINTENANCE OF CHROMOSOMES PROTEIN 6"/>
    <property type="match status" value="1"/>
</dbReference>
<dbReference type="AlphaFoldDB" id="A0A1V6TWC6"/>
<feature type="domain" description="RecF/RecN/SMC N-terminal" evidence="14">
    <location>
        <begin position="96"/>
        <end position="1105"/>
    </location>
</feature>
<evidence type="ECO:0000313" key="15">
    <source>
        <dbReference type="EMBL" id="OQE29873.1"/>
    </source>
</evidence>
<evidence type="ECO:0000256" key="4">
    <source>
        <dbReference type="ARBA" id="ARBA00022454"/>
    </source>
</evidence>
<feature type="compositionally biased region" description="Basic and acidic residues" evidence="13">
    <location>
        <begin position="1"/>
        <end position="11"/>
    </location>
</feature>
<evidence type="ECO:0000256" key="3">
    <source>
        <dbReference type="ARBA" id="ARBA00006793"/>
    </source>
</evidence>
<keyword evidence="8 12" id="KW-0175">Coiled coil</keyword>
<dbReference type="Gene3D" id="3.40.50.300">
    <property type="entry name" value="P-loop containing nucleotide triphosphate hydrolases"/>
    <property type="match status" value="2"/>
</dbReference>
<dbReference type="PANTHER" id="PTHR19306">
    <property type="entry name" value="STRUCTURAL MAINTENANCE OF CHROMOSOMES 5,6 SMC5, SMC6"/>
    <property type="match status" value="1"/>
</dbReference>
<evidence type="ECO:0000256" key="13">
    <source>
        <dbReference type="SAM" id="MobiDB-lite"/>
    </source>
</evidence>
<organism evidence="15 16">
    <name type="scientific">Penicillium steckii</name>
    <dbReference type="NCBI Taxonomy" id="303698"/>
    <lineage>
        <taxon>Eukaryota</taxon>
        <taxon>Fungi</taxon>
        <taxon>Dikarya</taxon>
        <taxon>Ascomycota</taxon>
        <taxon>Pezizomycotina</taxon>
        <taxon>Eurotiomycetes</taxon>
        <taxon>Eurotiomycetidae</taxon>
        <taxon>Eurotiales</taxon>
        <taxon>Aspergillaceae</taxon>
        <taxon>Penicillium</taxon>
    </lineage>
</organism>
<evidence type="ECO:0000313" key="16">
    <source>
        <dbReference type="Proteomes" id="UP000191285"/>
    </source>
</evidence>
<name>A0A1V6TWC6_9EURO</name>
<dbReference type="Pfam" id="PF02463">
    <property type="entry name" value="SMC_N"/>
    <property type="match status" value="1"/>
</dbReference>
<protein>
    <recommendedName>
        <fullName evidence="14">RecF/RecN/SMC N-terminal domain-containing protein</fullName>
    </recommendedName>
</protein>
<dbReference type="EMBL" id="MLKD01000002">
    <property type="protein sequence ID" value="OQE29873.1"/>
    <property type="molecule type" value="Genomic_DNA"/>
</dbReference>
<accession>A0A1V6TWC6</accession>
<evidence type="ECO:0000256" key="9">
    <source>
        <dbReference type="ARBA" id="ARBA00023172"/>
    </source>
</evidence>
<evidence type="ECO:0000256" key="1">
    <source>
        <dbReference type="ARBA" id="ARBA00004123"/>
    </source>
</evidence>
<evidence type="ECO:0000256" key="12">
    <source>
        <dbReference type="SAM" id="Coils"/>
    </source>
</evidence>
<keyword evidence="16" id="KW-1185">Reference proteome</keyword>
<comment type="similarity">
    <text evidence="3">Belongs to the SMC family. SMC6 subfamily.</text>
</comment>
<evidence type="ECO:0000259" key="14">
    <source>
        <dbReference type="Pfam" id="PF02463"/>
    </source>
</evidence>
<keyword evidence="10" id="KW-0234">DNA repair</keyword>
<evidence type="ECO:0000256" key="7">
    <source>
        <dbReference type="ARBA" id="ARBA00022840"/>
    </source>
</evidence>
<dbReference type="STRING" id="303698.A0A1V6TWC6"/>
<feature type="coiled-coil region" evidence="12">
    <location>
        <begin position="718"/>
        <end position="787"/>
    </location>
</feature>
<comment type="subcellular location">
    <subcellularLocation>
        <location evidence="2">Chromosome</location>
    </subcellularLocation>
    <subcellularLocation>
        <location evidence="1">Nucleus</location>
    </subcellularLocation>
</comment>
<dbReference type="Proteomes" id="UP000191285">
    <property type="component" value="Unassembled WGS sequence"/>
</dbReference>
<feature type="region of interest" description="Disordered" evidence="13">
    <location>
        <begin position="1"/>
        <end position="64"/>
    </location>
</feature>
<dbReference type="GO" id="GO:0000724">
    <property type="term" value="P:double-strand break repair via homologous recombination"/>
    <property type="evidence" value="ECO:0007669"/>
    <property type="project" value="TreeGrafter"/>
</dbReference>
<dbReference type="InterPro" id="IPR027417">
    <property type="entry name" value="P-loop_NTPase"/>
</dbReference>
<evidence type="ECO:0000256" key="6">
    <source>
        <dbReference type="ARBA" id="ARBA00022763"/>
    </source>
</evidence>
<feature type="compositionally biased region" description="Basic and acidic residues" evidence="13">
    <location>
        <begin position="432"/>
        <end position="461"/>
    </location>
</feature>
<keyword evidence="5" id="KW-0547">Nucleotide-binding</keyword>
<keyword evidence="6" id="KW-0227">DNA damage</keyword>
<dbReference type="GO" id="GO:0003697">
    <property type="term" value="F:single-stranded DNA binding"/>
    <property type="evidence" value="ECO:0007669"/>
    <property type="project" value="TreeGrafter"/>
</dbReference>
<feature type="coiled-coil region" evidence="12">
    <location>
        <begin position="868"/>
        <end position="977"/>
    </location>
</feature>
<dbReference type="GO" id="GO:0003684">
    <property type="term" value="F:damaged DNA binding"/>
    <property type="evidence" value="ECO:0007669"/>
    <property type="project" value="TreeGrafter"/>
</dbReference>
<evidence type="ECO:0000256" key="10">
    <source>
        <dbReference type="ARBA" id="ARBA00023204"/>
    </source>
</evidence>
<dbReference type="OrthoDB" id="10265785at2759"/>
<feature type="region of interest" description="Disordered" evidence="13">
    <location>
        <begin position="432"/>
        <end position="479"/>
    </location>
</feature>
<feature type="coiled-coil region" evidence="12">
    <location>
        <begin position="263"/>
        <end position="311"/>
    </location>
</feature>
<feature type="compositionally biased region" description="Low complexity" evidence="13">
    <location>
        <begin position="37"/>
        <end position="48"/>
    </location>
</feature>
<keyword evidence="4" id="KW-0158">Chromosome</keyword>
<dbReference type="InterPro" id="IPR003395">
    <property type="entry name" value="RecF/RecN/SMC_N"/>
</dbReference>
<evidence type="ECO:0000256" key="5">
    <source>
        <dbReference type="ARBA" id="ARBA00022741"/>
    </source>
</evidence>
<gene>
    <name evidence="15" type="ORF">PENSTE_c002G00100</name>
</gene>
<keyword evidence="9" id="KW-0233">DNA recombination</keyword>
<feature type="compositionally biased region" description="Acidic residues" evidence="13">
    <location>
        <begin position="12"/>
        <end position="21"/>
    </location>
</feature>
<sequence>MPSLKRLRDLEPESQSEDESDSGGSTSPPSSKRPRNSALPSSSLSGASQNDASDTSPEDLSLEDEDELEIRQTQIIQEKYAHIVDETNKPAEQGILERVECYNFMCHDHFSVELGPLINFIVGKNGSGKSAILTAITLCLGGKASATQRGGSLKSFVKQGKETSTIIVRIKNSGDGAYMSSDYGKSIIVERHFSRTGASGFKLKAENGRIVSTKKAELDAITDYFSMQIDNPMNVLSQDSARQFLSTSSPAEKYKFFVKGVQLEQLDQDYRLIEESVDQIEEKLRTKAEDIRILENRRNAAKRKLEISDQQDSLRDRRKNIRNQMAWAQVEDQEKIRDTIQQGLDTANEAITTAEAGLGRFDEEFQAIEAETDTAADTALNADRALEEARGEQEKIKEKHDKIMEERSQLQAQQRMIRDYVKGAENRVNETKAQIKDETRRLAEASDGGYARKQEELRETEEQAAAAKNKLQEHAEGESALQTDIREAGQHESTAKHEWEAKKDDVAQAEARLNTLRREDGQRQSGFPDKMPSLLRAIERESSSFSSRPVGPIGNHLTLLQPKWSSVLEITFGATLQSFVVSSKRDMNILMGIMRQVNCVCPVFIGGTGDLDTSGNEPDEQFDTALRILEIDNPMVRRQLIIGHGIEQMVLIENLEEASSVLFDGTRPKNVKRCYCIDPRDRRRGITLSYNAMGEPSQGPVRAYQGNPRMKSDLASQVSNQREVVQHLQRQLRDLANAYETAKSHTQTCKQALTRHKTLAAELKIEMQRMEDQVESLREELERENPEDGRIDTLRATLKEAEEDKAIQDGSYHDSVQAMNELVQNLKDVRREQSAHDQTISDLVNRSRVASDEQKLVEHKRRDVLNRKNTALANIDQQKSERDRIRDKRQQAEARVLDYSEKASQISPRVAVDEGESLSSLDQKLTKLNRDLERYSQQLGGTRDEIAAEAGRTETAYAQAKKQVEELETLTEIFKNTLDNRKKRWEIFRSHISSRAKAQFTYLLSERSFRGRLLANHTDKVLDLQVEPDITKDDPTGRGAKTLSGGEKSFSQICLLLALWEAMGSPIRCLDEFDVYMDHINRKMAIDMLMVAARRSVGRQFILITPGTKTDITISPDVRVKELAEPERGQTSLNFQRR</sequence>
<keyword evidence="7" id="KW-0067">ATP-binding</keyword>
<dbReference type="GO" id="GO:0005524">
    <property type="term" value="F:ATP binding"/>
    <property type="evidence" value="ECO:0007669"/>
    <property type="project" value="UniProtKB-KW"/>
</dbReference>
<dbReference type="GO" id="GO:0035861">
    <property type="term" value="C:site of double-strand break"/>
    <property type="evidence" value="ECO:0007669"/>
    <property type="project" value="TreeGrafter"/>
</dbReference>
<dbReference type="GO" id="GO:0030915">
    <property type="term" value="C:Smc5-Smc6 complex"/>
    <property type="evidence" value="ECO:0007669"/>
    <property type="project" value="TreeGrafter"/>
</dbReference>